<dbReference type="Proteomes" id="UP000240912">
    <property type="component" value="Unassembled WGS sequence"/>
</dbReference>
<evidence type="ECO:0000313" key="1">
    <source>
        <dbReference type="EMBL" id="PST84253.1"/>
    </source>
</evidence>
<dbReference type="OrthoDB" id="656785at2"/>
<accession>A0A2T3HPC4</accession>
<keyword evidence="2" id="KW-1185">Reference proteome</keyword>
<protein>
    <submittedName>
        <fullName evidence="1">Uncharacterized protein</fullName>
    </submittedName>
</protein>
<dbReference type="EMBL" id="PYLS01000004">
    <property type="protein sequence ID" value="PST84253.1"/>
    <property type="molecule type" value="Genomic_DNA"/>
</dbReference>
<name>A0A2T3HPC4_9SPHI</name>
<evidence type="ECO:0000313" key="2">
    <source>
        <dbReference type="Proteomes" id="UP000240912"/>
    </source>
</evidence>
<dbReference type="SUPFAM" id="SSF53756">
    <property type="entry name" value="UDP-Glycosyltransferase/glycogen phosphorylase"/>
    <property type="match status" value="1"/>
</dbReference>
<reference evidence="1 2" key="1">
    <citation type="submission" date="2018-03" db="EMBL/GenBank/DDBJ databases">
        <authorList>
            <person name="Keele B.F."/>
        </authorList>
    </citation>
    <scope>NUCLEOTIDE SEQUENCE [LARGE SCALE GENOMIC DNA]</scope>
    <source>
        <strain evidence="1 2">YL28-9</strain>
    </source>
</reference>
<organism evidence="1 2">
    <name type="scientific">Pedobacter yulinensis</name>
    <dbReference type="NCBI Taxonomy" id="2126353"/>
    <lineage>
        <taxon>Bacteria</taxon>
        <taxon>Pseudomonadati</taxon>
        <taxon>Bacteroidota</taxon>
        <taxon>Sphingobacteriia</taxon>
        <taxon>Sphingobacteriales</taxon>
        <taxon>Sphingobacteriaceae</taxon>
        <taxon>Pedobacter</taxon>
    </lineage>
</organism>
<gene>
    <name evidence="1" type="ORF">C7T94_05905</name>
</gene>
<dbReference type="RefSeq" id="WP_107214352.1">
    <property type="nucleotide sequence ID" value="NZ_KZ686268.1"/>
</dbReference>
<dbReference type="AlphaFoldDB" id="A0A2T3HPC4"/>
<sequence length="583" mass="66076">MSFPLSPERKHLNVLVLCDFPNLIRYKRSDRLMVRHLYNLLFIFSQNGATVTLNDRSGLPHDVLWVAGSELTAYANPFLSRKAWAELEFEQYDVVVCHFDLERELASFLATGKPAAGDSVIWSMLNPWDSDYQYRFTRVDQLFEPGAAFCMDETFLEQQLKPFRKRMQAACRTYTYTAYLKTFGKLVTALQANNLRLAKKPCKRILIADDYRRRLYLGDSVVWMNYVKKLLRHCGDFDQVTINIDNDNAFDRLQSWYGPAFGAKVVISKQPFASLDFATYDLVVLETDLVLKFLLQVQDRPTSFSATSVYTINPLTDQPDGRQDGWDFLAGKEPAAAFAKKPEPVCRPERALAVSTTERAAADSWLETQGVNSDHGLIVLLSGSSRAKKVLPKEEFYDLVGQFLQHTPARLLIFLAEDLCETDFAAAGLLSDRLIFRPAGGVREDLGFLISRYTRLVIGPCTGMLHFANAAWIYLLLENKVNAKDLPQMVVYTGKQEHDKDYLPHNWWGDSLVRCLVLIIENGLDNLVDMRQLPAEVEFLQTCSDQACNITAKLLFNKLTNIPEMKGLLRAAPPCGKAEPLCS</sequence>
<proteinExistence type="predicted"/>
<dbReference type="Gene3D" id="3.40.50.2000">
    <property type="entry name" value="Glycogen Phosphorylase B"/>
    <property type="match status" value="1"/>
</dbReference>
<comment type="caution">
    <text evidence="1">The sequence shown here is derived from an EMBL/GenBank/DDBJ whole genome shotgun (WGS) entry which is preliminary data.</text>
</comment>